<organism evidence="3 4">
    <name type="scientific">Micromonospora echinofusca</name>
    <dbReference type="NCBI Taxonomy" id="47858"/>
    <lineage>
        <taxon>Bacteria</taxon>
        <taxon>Bacillati</taxon>
        <taxon>Actinomycetota</taxon>
        <taxon>Actinomycetes</taxon>
        <taxon>Micromonosporales</taxon>
        <taxon>Micromonosporaceae</taxon>
        <taxon>Micromonospora</taxon>
    </lineage>
</organism>
<dbReference type="PANTHER" id="PTHR41700">
    <property type="entry name" value="GCN5-RELATED N-ACETYLTRANSFERASE"/>
    <property type="match status" value="1"/>
</dbReference>
<reference evidence="3 4" key="1">
    <citation type="submission" date="2016-06" db="EMBL/GenBank/DDBJ databases">
        <authorList>
            <person name="Kjaerup R.B."/>
            <person name="Dalgaard T.S."/>
            <person name="Juul-Madsen H.R."/>
        </authorList>
    </citation>
    <scope>NUCLEOTIDE SEQUENCE [LARGE SCALE GENOMIC DNA]</scope>
    <source>
        <strain evidence="3 4">DSM 43913</strain>
    </source>
</reference>
<feature type="compositionally biased region" description="Basic and acidic residues" evidence="1">
    <location>
        <begin position="183"/>
        <end position="194"/>
    </location>
</feature>
<dbReference type="InterPro" id="IPR038764">
    <property type="entry name" value="GNAT_N_AcTrfase_prd"/>
</dbReference>
<feature type="region of interest" description="Disordered" evidence="1">
    <location>
        <begin position="166"/>
        <end position="194"/>
    </location>
</feature>
<feature type="domain" description="N-acetyltransferase" evidence="2">
    <location>
        <begin position="33"/>
        <end position="123"/>
    </location>
</feature>
<dbReference type="GeneID" id="95801831"/>
<dbReference type="RefSeq" id="WP_088999750.1">
    <property type="nucleotide sequence ID" value="NZ_LT607733.1"/>
</dbReference>
<dbReference type="Pfam" id="PF00583">
    <property type="entry name" value="Acetyltransf_1"/>
    <property type="match status" value="1"/>
</dbReference>
<dbReference type="Gene3D" id="3.40.630.30">
    <property type="match status" value="1"/>
</dbReference>
<dbReference type="SUPFAM" id="SSF55729">
    <property type="entry name" value="Acyl-CoA N-acyltransferases (Nat)"/>
    <property type="match status" value="1"/>
</dbReference>
<proteinExistence type="predicted"/>
<keyword evidence="4" id="KW-1185">Reference proteome</keyword>
<keyword evidence="3" id="KW-0808">Transferase</keyword>
<dbReference type="PANTHER" id="PTHR41700:SF1">
    <property type="entry name" value="N-ACETYLTRANSFERASE DOMAIN-CONTAINING PROTEIN"/>
    <property type="match status" value="1"/>
</dbReference>
<dbReference type="InterPro" id="IPR016181">
    <property type="entry name" value="Acyl_CoA_acyltransferase"/>
</dbReference>
<dbReference type="GO" id="GO:0016747">
    <property type="term" value="F:acyltransferase activity, transferring groups other than amino-acyl groups"/>
    <property type="evidence" value="ECO:0007669"/>
    <property type="project" value="InterPro"/>
</dbReference>
<dbReference type="Proteomes" id="UP000198251">
    <property type="component" value="Chromosome I"/>
</dbReference>
<dbReference type="InterPro" id="IPR000182">
    <property type="entry name" value="GNAT_dom"/>
</dbReference>
<evidence type="ECO:0000313" key="4">
    <source>
        <dbReference type="Proteomes" id="UP000198251"/>
    </source>
</evidence>
<evidence type="ECO:0000256" key="1">
    <source>
        <dbReference type="SAM" id="MobiDB-lite"/>
    </source>
</evidence>
<name>A0A1C5G7S9_MICEH</name>
<protein>
    <submittedName>
        <fullName evidence="3">Predicted acetyltransferase, GNAT superfamily</fullName>
    </submittedName>
</protein>
<evidence type="ECO:0000313" key="3">
    <source>
        <dbReference type="EMBL" id="SCG15770.1"/>
    </source>
</evidence>
<gene>
    <name evidence="3" type="ORF">GA0070610_2013</name>
</gene>
<dbReference type="AlphaFoldDB" id="A0A1C5G7S9"/>
<dbReference type="EMBL" id="LT607733">
    <property type="protein sequence ID" value="SCG15770.1"/>
    <property type="molecule type" value="Genomic_DNA"/>
</dbReference>
<evidence type="ECO:0000259" key="2">
    <source>
        <dbReference type="Pfam" id="PF00583"/>
    </source>
</evidence>
<sequence length="234" mass="25287">MAGDTRGIVARDLAGLAERTAASALYRSVFGYEGPEHAVSPRLLAALGENAGSAIGAFDEDGCLVGFCYGFTGVEHGELYHYSQAAVVDARVQGRGVGRLLKHAQADAARRVGTHTMRWTFDPYALRNAHFNLNVLGAVGIRFLPDFYDDGGSDRVLVRWDLDRAGGSTPTPAPGHTAVDSPADDRTAARAPDERTQLRRELADRFATGGRLVGVVRRDRTPGRVSYLFERDEA</sequence>
<accession>A0A1C5G7S9</accession>